<organism evidence="8 9">
    <name type="scientific">Allobranchiibius huperziae</name>
    <dbReference type="NCBI Taxonomy" id="1874116"/>
    <lineage>
        <taxon>Bacteria</taxon>
        <taxon>Bacillati</taxon>
        <taxon>Actinomycetota</taxon>
        <taxon>Actinomycetes</taxon>
        <taxon>Micrococcales</taxon>
        <taxon>Dermacoccaceae</taxon>
        <taxon>Allobranchiibius</taxon>
    </lineage>
</organism>
<keyword evidence="5 6" id="KW-0472">Membrane</keyword>
<dbReference type="GO" id="GO:0005886">
    <property type="term" value="C:plasma membrane"/>
    <property type="evidence" value="ECO:0007669"/>
    <property type="project" value="UniProtKB-SubCell"/>
</dbReference>
<feature type="transmembrane region" description="Helical" evidence="6">
    <location>
        <begin position="346"/>
        <end position="370"/>
    </location>
</feature>
<dbReference type="PANTHER" id="PTHR23513:SF6">
    <property type="entry name" value="MAJOR FACILITATOR SUPERFAMILY ASSOCIATED DOMAIN-CONTAINING PROTEIN"/>
    <property type="match status" value="1"/>
</dbReference>
<dbReference type="Gene3D" id="1.20.1250.20">
    <property type="entry name" value="MFS general substrate transporter like domains"/>
    <property type="match status" value="2"/>
</dbReference>
<dbReference type="InterPro" id="IPR020846">
    <property type="entry name" value="MFS_dom"/>
</dbReference>
<dbReference type="RefSeq" id="WP_179483101.1">
    <property type="nucleotide sequence ID" value="NZ_JACCFW010000001.1"/>
</dbReference>
<keyword evidence="9" id="KW-1185">Reference proteome</keyword>
<gene>
    <name evidence="8" type="ORF">HNR15_002958</name>
</gene>
<evidence type="ECO:0000256" key="2">
    <source>
        <dbReference type="ARBA" id="ARBA00022475"/>
    </source>
</evidence>
<evidence type="ECO:0000256" key="5">
    <source>
        <dbReference type="ARBA" id="ARBA00023136"/>
    </source>
</evidence>
<dbReference type="PANTHER" id="PTHR23513">
    <property type="entry name" value="INTEGRAL MEMBRANE EFFLUX PROTEIN-RELATED"/>
    <property type="match status" value="1"/>
</dbReference>
<feature type="transmembrane region" description="Helical" evidence="6">
    <location>
        <begin position="169"/>
        <end position="187"/>
    </location>
</feature>
<dbReference type="PROSITE" id="PS50850">
    <property type="entry name" value="MFS"/>
    <property type="match status" value="1"/>
</dbReference>
<sequence>MKQTLHDSVWRVRDFRRLAVGRSVAAAGAGMVLIVQLLRLTAQGAGSGRIMVLLLAEVVPVILCAGPIGRAADHRDSQGVLMVGIAAEVAACLVLATSPGFALTCAAIALLSVGTSLIAPVWSVLVPMVVGEDRVGAAVGGQQALTAALAPLGAGAGGVLYSAVGGGGAMLVAAGCYLYLAVVALRLKVRRRALAAEATGPGLRQLLMPDLGAVRRDRLLWCLLSCMVPLVVVLQGLNVLEVSLARHDIGVSAAQFGCSEIAAGVGTVAGAALAGRIARDRTRAWAMLTGLSAAAAALGVLGVATTVIAYFGLLVVVGAGVGISNASFGALFITRTPSAQRGRVSAAVNGLMQTSSTAAIALGGLLGVLLGVRPAFVVSGVAGLAVLAAGAAVLARTSTEHVPEPVADTPLPVPAP</sequence>
<feature type="transmembrane region" description="Helical" evidence="6">
    <location>
        <begin position="20"/>
        <end position="38"/>
    </location>
</feature>
<dbReference type="Proteomes" id="UP000571817">
    <property type="component" value="Unassembled WGS sequence"/>
</dbReference>
<dbReference type="InterPro" id="IPR036259">
    <property type="entry name" value="MFS_trans_sf"/>
</dbReference>
<feature type="transmembrane region" description="Helical" evidence="6">
    <location>
        <begin position="80"/>
        <end position="102"/>
    </location>
</feature>
<dbReference type="InterPro" id="IPR011701">
    <property type="entry name" value="MFS"/>
</dbReference>
<dbReference type="AlphaFoldDB" id="A0A853DPD8"/>
<dbReference type="EMBL" id="JACCFW010000001">
    <property type="protein sequence ID" value="NYJ75995.1"/>
    <property type="molecule type" value="Genomic_DNA"/>
</dbReference>
<dbReference type="Pfam" id="PF07690">
    <property type="entry name" value="MFS_1"/>
    <property type="match status" value="2"/>
</dbReference>
<proteinExistence type="predicted"/>
<evidence type="ECO:0000256" key="1">
    <source>
        <dbReference type="ARBA" id="ARBA00004651"/>
    </source>
</evidence>
<evidence type="ECO:0000256" key="3">
    <source>
        <dbReference type="ARBA" id="ARBA00022692"/>
    </source>
</evidence>
<evidence type="ECO:0000259" key="7">
    <source>
        <dbReference type="PROSITE" id="PS50850"/>
    </source>
</evidence>
<dbReference type="CDD" id="cd06173">
    <property type="entry name" value="MFS_MefA_like"/>
    <property type="match status" value="1"/>
</dbReference>
<protein>
    <submittedName>
        <fullName evidence="8">Putative MFS family arabinose efflux permease</fullName>
    </submittedName>
</protein>
<feature type="transmembrane region" description="Helical" evidence="6">
    <location>
        <begin position="285"/>
        <end position="304"/>
    </location>
</feature>
<reference evidence="8 9" key="1">
    <citation type="submission" date="2020-07" db="EMBL/GenBank/DDBJ databases">
        <title>Sequencing the genomes of 1000 actinobacteria strains.</title>
        <authorList>
            <person name="Klenk H.-P."/>
        </authorList>
    </citation>
    <scope>NUCLEOTIDE SEQUENCE [LARGE SCALE GENOMIC DNA]</scope>
    <source>
        <strain evidence="8 9">DSM 29531</strain>
    </source>
</reference>
<evidence type="ECO:0000256" key="4">
    <source>
        <dbReference type="ARBA" id="ARBA00022989"/>
    </source>
</evidence>
<feature type="transmembrane region" description="Helical" evidence="6">
    <location>
        <begin position="143"/>
        <end position="163"/>
    </location>
</feature>
<feature type="transmembrane region" description="Helical" evidence="6">
    <location>
        <begin position="249"/>
        <end position="273"/>
    </location>
</feature>
<evidence type="ECO:0000256" key="6">
    <source>
        <dbReference type="SAM" id="Phobius"/>
    </source>
</evidence>
<dbReference type="GO" id="GO:0022857">
    <property type="term" value="F:transmembrane transporter activity"/>
    <property type="evidence" value="ECO:0007669"/>
    <property type="project" value="InterPro"/>
</dbReference>
<keyword evidence="2" id="KW-1003">Cell membrane</keyword>
<feature type="transmembrane region" description="Helical" evidence="6">
    <location>
        <begin position="50"/>
        <end position="68"/>
    </location>
</feature>
<evidence type="ECO:0000313" key="8">
    <source>
        <dbReference type="EMBL" id="NYJ75995.1"/>
    </source>
</evidence>
<feature type="transmembrane region" description="Helical" evidence="6">
    <location>
        <begin position="108"/>
        <end position="131"/>
    </location>
</feature>
<feature type="transmembrane region" description="Helical" evidence="6">
    <location>
        <begin position="219"/>
        <end position="237"/>
    </location>
</feature>
<keyword evidence="4 6" id="KW-1133">Transmembrane helix</keyword>
<feature type="transmembrane region" description="Helical" evidence="6">
    <location>
        <begin position="376"/>
        <end position="395"/>
    </location>
</feature>
<evidence type="ECO:0000313" key="9">
    <source>
        <dbReference type="Proteomes" id="UP000571817"/>
    </source>
</evidence>
<comment type="subcellular location">
    <subcellularLocation>
        <location evidence="1">Cell membrane</location>
        <topology evidence="1">Multi-pass membrane protein</topology>
    </subcellularLocation>
</comment>
<comment type="caution">
    <text evidence="8">The sequence shown here is derived from an EMBL/GenBank/DDBJ whole genome shotgun (WGS) entry which is preliminary data.</text>
</comment>
<name>A0A853DPD8_9MICO</name>
<dbReference type="SUPFAM" id="SSF103473">
    <property type="entry name" value="MFS general substrate transporter"/>
    <property type="match status" value="1"/>
</dbReference>
<feature type="domain" description="Major facilitator superfamily (MFS) profile" evidence="7">
    <location>
        <begin position="214"/>
        <end position="416"/>
    </location>
</feature>
<accession>A0A853DPD8</accession>
<keyword evidence="3 6" id="KW-0812">Transmembrane</keyword>
<feature type="transmembrane region" description="Helical" evidence="6">
    <location>
        <begin position="310"/>
        <end position="334"/>
    </location>
</feature>